<dbReference type="InterPro" id="IPR004682">
    <property type="entry name" value="TRAP_DctP"/>
</dbReference>
<dbReference type="PANTHER" id="PTHR33376:SF18">
    <property type="entry name" value="2,3-DIKETO-L-GULONATE-BINDING PERIPLASMIC PROTEIN YIAO"/>
    <property type="match status" value="1"/>
</dbReference>
<feature type="signal peptide" evidence="2">
    <location>
        <begin position="1"/>
        <end position="30"/>
    </location>
</feature>
<dbReference type="PIRSF" id="PIRSF006470">
    <property type="entry name" value="DctB"/>
    <property type="match status" value="1"/>
</dbReference>
<name>A0A1G5AAH5_9PAST</name>
<dbReference type="NCBIfam" id="NF037995">
    <property type="entry name" value="TRAP_S1"/>
    <property type="match status" value="1"/>
</dbReference>
<evidence type="ECO:0000256" key="2">
    <source>
        <dbReference type="SAM" id="SignalP"/>
    </source>
</evidence>
<sequence>MKMSEGVIMKKLTVISATVLLAMFSASTFAAGEHTLALSHYGSPSDTVTKATALMAKRANELSNGRITIKLHPNSELGASDTQIDGTRIGTIDIVVVGNPYYTTFNEELNLLDLPFLFKDEAHVEKVLNGEVGEHLLKSLESANLKGLAFYEIGFRDITNSKKQIKTVANLSGLKLRTTPNPAHIAAFKEWGANPTPMPFNEVYFSLKTGVIDGQENPVHHIYNNNLQEVQKYLSLTHHAYTAAPMSMNLDRFNSLDKEDQDILLQAAKEGAELEKQLNVEENKVYLEKLKQQGMDVEEDPDTASFQAGAKKAWDDYAKKFGDQMINKVTATK</sequence>
<protein>
    <submittedName>
        <fullName evidence="3">Tripartite ATP-independent transporter solute receptor, DctP family</fullName>
    </submittedName>
</protein>
<dbReference type="Pfam" id="PF03480">
    <property type="entry name" value="DctP"/>
    <property type="match status" value="1"/>
</dbReference>
<dbReference type="PANTHER" id="PTHR33376">
    <property type="match status" value="1"/>
</dbReference>
<comment type="caution">
    <text evidence="3">The sequence shown here is derived from an EMBL/GenBank/DDBJ whole genome shotgun (WGS) entry which is preliminary data.</text>
</comment>
<keyword evidence="3" id="KW-0675">Receptor</keyword>
<gene>
    <name evidence="3" type="ORF">SAMN02910354_00053</name>
</gene>
<evidence type="ECO:0000256" key="1">
    <source>
        <dbReference type="ARBA" id="ARBA00022729"/>
    </source>
</evidence>
<dbReference type="Proteomes" id="UP000199588">
    <property type="component" value="Unassembled WGS sequence"/>
</dbReference>
<dbReference type="InterPro" id="IPR038404">
    <property type="entry name" value="TRAP_DctP_sf"/>
</dbReference>
<keyword evidence="1 2" id="KW-0732">Signal</keyword>
<accession>A0A1G5AAH5</accession>
<dbReference type="CDD" id="cd13679">
    <property type="entry name" value="PBP2_TRAP_YiaO_like"/>
    <property type="match status" value="1"/>
</dbReference>
<reference evidence="3 4" key="1">
    <citation type="submission" date="2016-10" db="EMBL/GenBank/DDBJ databases">
        <authorList>
            <person name="Varghese N."/>
            <person name="Submissions S."/>
        </authorList>
    </citation>
    <scope>NUCLEOTIDE SEQUENCE [LARGE SCALE GENOMIC DNA]</scope>
    <source>
        <strain evidence="3 4">DSM 22022</strain>
    </source>
</reference>
<keyword evidence="4" id="KW-1185">Reference proteome</keyword>
<evidence type="ECO:0000313" key="4">
    <source>
        <dbReference type="Proteomes" id="UP000199588"/>
    </source>
</evidence>
<proteinExistence type="predicted"/>
<evidence type="ECO:0000313" key="3">
    <source>
        <dbReference type="EMBL" id="SCX74880.1"/>
    </source>
</evidence>
<organism evidence="3 4">
    <name type="scientific">Basfia succiniciproducens</name>
    <dbReference type="NCBI Taxonomy" id="653940"/>
    <lineage>
        <taxon>Bacteria</taxon>
        <taxon>Pseudomonadati</taxon>
        <taxon>Pseudomonadota</taxon>
        <taxon>Gammaproteobacteria</taxon>
        <taxon>Pasteurellales</taxon>
        <taxon>Pasteurellaceae</taxon>
        <taxon>Basfia</taxon>
    </lineage>
</organism>
<feature type="chain" id="PRO_5045860825" evidence="2">
    <location>
        <begin position="31"/>
        <end position="333"/>
    </location>
</feature>
<dbReference type="Gene3D" id="3.40.190.170">
    <property type="entry name" value="Bacterial extracellular solute-binding protein, family 7"/>
    <property type="match status" value="1"/>
</dbReference>
<dbReference type="NCBIfam" id="TIGR00787">
    <property type="entry name" value="dctP"/>
    <property type="match status" value="1"/>
</dbReference>
<dbReference type="InterPro" id="IPR018389">
    <property type="entry name" value="DctP_fam"/>
</dbReference>
<dbReference type="EMBL" id="FMUQ01000002">
    <property type="protein sequence ID" value="SCX74880.1"/>
    <property type="molecule type" value="Genomic_DNA"/>
</dbReference>